<comment type="caution">
    <text evidence="1">The sequence shown here is derived from an EMBL/GenBank/DDBJ whole genome shotgun (WGS) entry which is preliminary data.</text>
</comment>
<protein>
    <submittedName>
        <fullName evidence="1">Uncharacterized protein</fullName>
    </submittedName>
</protein>
<name>A0A8H5B860_9AGAR</name>
<evidence type="ECO:0000313" key="1">
    <source>
        <dbReference type="EMBL" id="KAF5318426.1"/>
    </source>
</evidence>
<keyword evidence="2" id="KW-1185">Reference proteome</keyword>
<proteinExistence type="predicted"/>
<sequence length="135" mass="14360">MRNAQLACTGRIFVDKPLRAEIFDPKGRRVYFEHPPQQDRSGFWSIALITSTNQITIKVVKIASSATSVKFALPFNNVGPGASVTTISEGATASITSSSLNAIVPEVASTVATGKTLIFNLPAFNISAFLVLTAC</sequence>
<evidence type="ECO:0000313" key="2">
    <source>
        <dbReference type="Proteomes" id="UP000567179"/>
    </source>
</evidence>
<accession>A0A8H5B860</accession>
<dbReference type="AlphaFoldDB" id="A0A8H5B860"/>
<gene>
    <name evidence="1" type="ORF">D9619_010791</name>
</gene>
<dbReference type="EMBL" id="JAACJJ010000030">
    <property type="protein sequence ID" value="KAF5318426.1"/>
    <property type="molecule type" value="Genomic_DNA"/>
</dbReference>
<dbReference type="Proteomes" id="UP000567179">
    <property type="component" value="Unassembled WGS sequence"/>
</dbReference>
<organism evidence="1 2">
    <name type="scientific">Psilocybe cf. subviscida</name>
    <dbReference type="NCBI Taxonomy" id="2480587"/>
    <lineage>
        <taxon>Eukaryota</taxon>
        <taxon>Fungi</taxon>
        <taxon>Dikarya</taxon>
        <taxon>Basidiomycota</taxon>
        <taxon>Agaricomycotina</taxon>
        <taxon>Agaricomycetes</taxon>
        <taxon>Agaricomycetidae</taxon>
        <taxon>Agaricales</taxon>
        <taxon>Agaricineae</taxon>
        <taxon>Strophariaceae</taxon>
        <taxon>Psilocybe</taxon>
    </lineage>
</organism>
<reference evidence="1 2" key="1">
    <citation type="journal article" date="2020" name="ISME J.">
        <title>Uncovering the hidden diversity of litter-decomposition mechanisms in mushroom-forming fungi.</title>
        <authorList>
            <person name="Floudas D."/>
            <person name="Bentzer J."/>
            <person name="Ahren D."/>
            <person name="Johansson T."/>
            <person name="Persson P."/>
            <person name="Tunlid A."/>
        </authorList>
    </citation>
    <scope>NUCLEOTIDE SEQUENCE [LARGE SCALE GENOMIC DNA]</scope>
    <source>
        <strain evidence="1 2">CBS 101986</strain>
    </source>
</reference>